<dbReference type="EMBL" id="CABDUW010000128">
    <property type="protein sequence ID" value="VTJ59708.1"/>
    <property type="molecule type" value="Genomic_DNA"/>
</dbReference>
<reference evidence="2" key="2">
    <citation type="submission" date="2020-08" db="EMBL/GenBank/DDBJ databases">
        <authorList>
            <person name="Shumante A."/>
            <person name="Zimin A.V."/>
            <person name="Puiu D."/>
            <person name="Salzberg S.L."/>
        </authorList>
    </citation>
    <scope>NUCLEOTIDE SEQUENCE</scope>
    <source>
        <strain evidence="2">WC2-LM</strain>
        <tissue evidence="2">Liver</tissue>
    </source>
</reference>
<gene>
    <name evidence="2" type="ORF">GHT09_008262</name>
    <name evidence="3" type="ORF">MONAX_5E044744</name>
</gene>
<name>A0A5E4AQU3_MARMO</name>
<accession>A0A5E4AQU3</accession>
<feature type="region of interest" description="Disordered" evidence="1">
    <location>
        <begin position="1"/>
        <end position="63"/>
    </location>
</feature>
<protein>
    <submittedName>
        <fullName evidence="3">Uncharacterized protein</fullName>
    </submittedName>
</protein>
<proteinExistence type="predicted"/>
<evidence type="ECO:0000256" key="1">
    <source>
        <dbReference type="SAM" id="MobiDB-lite"/>
    </source>
</evidence>
<dbReference type="Proteomes" id="UP000335636">
    <property type="component" value="Unassembled WGS sequence"/>
</dbReference>
<evidence type="ECO:0000313" key="2">
    <source>
        <dbReference type="EMBL" id="KAF7480565.1"/>
    </source>
</evidence>
<dbReference type="Proteomes" id="UP000662637">
    <property type="component" value="Unassembled WGS sequence"/>
</dbReference>
<keyword evidence="4" id="KW-1185">Reference proteome</keyword>
<dbReference type="EMBL" id="WJEC01000894">
    <property type="protein sequence ID" value="KAF7480565.1"/>
    <property type="molecule type" value="Genomic_DNA"/>
</dbReference>
<reference evidence="3 4" key="1">
    <citation type="submission" date="2019-04" db="EMBL/GenBank/DDBJ databases">
        <authorList>
            <person name="Alioto T."/>
            <person name="Alioto T."/>
        </authorList>
    </citation>
    <scope>NUCLEOTIDE SEQUENCE [LARGE SCALE GENOMIC DNA]</scope>
</reference>
<organism evidence="3 4">
    <name type="scientific">Marmota monax</name>
    <name type="common">Woodchuck</name>
    <dbReference type="NCBI Taxonomy" id="9995"/>
    <lineage>
        <taxon>Eukaryota</taxon>
        <taxon>Metazoa</taxon>
        <taxon>Chordata</taxon>
        <taxon>Craniata</taxon>
        <taxon>Vertebrata</taxon>
        <taxon>Euteleostomi</taxon>
        <taxon>Mammalia</taxon>
        <taxon>Eutheria</taxon>
        <taxon>Euarchontoglires</taxon>
        <taxon>Glires</taxon>
        <taxon>Rodentia</taxon>
        <taxon>Sciuromorpha</taxon>
        <taxon>Sciuridae</taxon>
        <taxon>Xerinae</taxon>
        <taxon>Marmotini</taxon>
        <taxon>Marmota</taxon>
    </lineage>
</organism>
<dbReference type="AlphaFoldDB" id="A0A5E4AQU3"/>
<sequence>MEGVREQQGRQSCATEEQAPKESQESGGPGHVGEMAAQVNGEGMDSVAPVGTRDTPGGERNSV</sequence>
<evidence type="ECO:0000313" key="3">
    <source>
        <dbReference type="EMBL" id="VTJ59708.1"/>
    </source>
</evidence>
<evidence type="ECO:0000313" key="4">
    <source>
        <dbReference type="Proteomes" id="UP000335636"/>
    </source>
</evidence>